<evidence type="ECO:0000313" key="3">
    <source>
        <dbReference type="Proteomes" id="UP000603141"/>
    </source>
</evidence>
<accession>A0A934VXP0</accession>
<dbReference type="AlphaFoldDB" id="A0A934VXP0"/>
<evidence type="ECO:0000256" key="1">
    <source>
        <dbReference type="SAM" id="Coils"/>
    </source>
</evidence>
<evidence type="ECO:0000313" key="2">
    <source>
        <dbReference type="EMBL" id="MBK1883684.1"/>
    </source>
</evidence>
<name>A0A934VXP0_9BACT</name>
<organism evidence="2 3">
    <name type="scientific">Luteolibacter pohnpeiensis</name>
    <dbReference type="NCBI Taxonomy" id="454153"/>
    <lineage>
        <taxon>Bacteria</taxon>
        <taxon>Pseudomonadati</taxon>
        <taxon>Verrucomicrobiota</taxon>
        <taxon>Verrucomicrobiia</taxon>
        <taxon>Verrucomicrobiales</taxon>
        <taxon>Verrucomicrobiaceae</taxon>
        <taxon>Luteolibacter</taxon>
    </lineage>
</organism>
<keyword evidence="1" id="KW-0175">Coiled coil</keyword>
<proteinExistence type="predicted"/>
<sequence length="91" mass="10453">MSTGSKTPETDAIADSLTPKWIQYSPMTKDLLDHGRKLERERNELRQILDEISKRADEANEDSVWKDIGWITSTAHNAVMHQQRGHGKNHE</sequence>
<protein>
    <submittedName>
        <fullName evidence="2">Uncharacterized protein</fullName>
    </submittedName>
</protein>
<feature type="coiled-coil region" evidence="1">
    <location>
        <begin position="31"/>
        <end position="62"/>
    </location>
</feature>
<dbReference type="RefSeq" id="WP_200272081.1">
    <property type="nucleotide sequence ID" value="NZ_JAENIJ010000025.1"/>
</dbReference>
<reference evidence="2" key="1">
    <citation type="submission" date="2021-01" db="EMBL/GenBank/DDBJ databases">
        <title>Modified the classification status of verrucomicrobia.</title>
        <authorList>
            <person name="Feng X."/>
        </authorList>
    </citation>
    <scope>NUCLEOTIDE SEQUENCE</scope>
    <source>
        <strain evidence="2">KCTC 22041</strain>
    </source>
</reference>
<keyword evidence="3" id="KW-1185">Reference proteome</keyword>
<comment type="caution">
    <text evidence="2">The sequence shown here is derived from an EMBL/GenBank/DDBJ whole genome shotgun (WGS) entry which is preliminary data.</text>
</comment>
<gene>
    <name evidence="2" type="ORF">JIN85_14800</name>
</gene>
<dbReference type="EMBL" id="JAENIJ010000025">
    <property type="protein sequence ID" value="MBK1883684.1"/>
    <property type="molecule type" value="Genomic_DNA"/>
</dbReference>
<dbReference type="Proteomes" id="UP000603141">
    <property type="component" value="Unassembled WGS sequence"/>
</dbReference>